<feature type="domain" description="Glucose-methanol-choline oxidoreductase C-terminal" evidence="7">
    <location>
        <begin position="440"/>
        <end position="557"/>
    </location>
</feature>
<feature type="domain" description="Glucose-methanol-choline oxidoreductase N-terminal" evidence="6">
    <location>
        <begin position="109"/>
        <end position="347"/>
    </location>
</feature>
<dbReference type="PANTHER" id="PTHR42784:SF1">
    <property type="entry name" value="PYRANOSE 2-OXIDASE"/>
    <property type="match status" value="1"/>
</dbReference>
<dbReference type="EMBL" id="JAUOPB010000012">
    <property type="protein sequence ID" value="MDO6424002.1"/>
    <property type="molecule type" value="Genomic_DNA"/>
</dbReference>
<comment type="cofactor">
    <cofactor evidence="1">
        <name>FAD</name>
        <dbReference type="ChEBI" id="CHEBI:57692"/>
    </cofactor>
</comment>
<evidence type="ECO:0000256" key="4">
    <source>
        <dbReference type="ARBA" id="ARBA00022827"/>
    </source>
</evidence>
<organism evidence="8 9">
    <name type="scientific">Saccharophagus degradans</name>
    <dbReference type="NCBI Taxonomy" id="86304"/>
    <lineage>
        <taxon>Bacteria</taxon>
        <taxon>Pseudomonadati</taxon>
        <taxon>Pseudomonadota</taxon>
        <taxon>Gammaproteobacteria</taxon>
        <taxon>Cellvibrionales</taxon>
        <taxon>Cellvibrionaceae</taxon>
        <taxon>Saccharophagus</taxon>
    </lineage>
</organism>
<dbReference type="InterPro" id="IPR036188">
    <property type="entry name" value="FAD/NAD-bd_sf"/>
</dbReference>
<evidence type="ECO:0000256" key="5">
    <source>
        <dbReference type="ARBA" id="ARBA00023002"/>
    </source>
</evidence>
<proteinExistence type="inferred from homology"/>
<comment type="caution">
    <text evidence="8">The sequence shown here is derived from an EMBL/GenBank/DDBJ whole genome shotgun (WGS) entry which is preliminary data.</text>
</comment>
<dbReference type="Pfam" id="PF05199">
    <property type="entry name" value="GMC_oxred_C"/>
    <property type="match status" value="1"/>
</dbReference>
<keyword evidence="4" id="KW-0274">FAD</keyword>
<keyword evidence="3" id="KW-0285">Flavoprotein</keyword>
<evidence type="ECO:0000313" key="9">
    <source>
        <dbReference type="Proteomes" id="UP001169760"/>
    </source>
</evidence>
<dbReference type="GO" id="GO:0016614">
    <property type="term" value="F:oxidoreductase activity, acting on CH-OH group of donors"/>
    <property type="evidence" value="ECO:0007669"/>
    <property type="project" value="InterPro"/>
</dbReference>
<keyword evidence="5" id="KW-0560">Oxidoreductase</keyword>
<dbReference type="SUPFAM" id="SSF51905">
    <property type="entry name" value="FAD/NAD(P)-binding domain"/>
    <property type="match status" value="1"/>
</dbReference>
<dbReference type="Pfam" id="PF00732">
    <property type="entry name" value="GMC_oxred_N"/>
    <property type="match status" value="1"/>
</dbReference>
<gene>
    <name evidence="8" type="ORF">Q4521_16075</name>
</gene>
<dbReference type="Gene3D" id="3.50.50.60">
    <property type="entry name" value="FAD/NAD(P)-binding domain"/>
    <property type="match status" value="2"/>
</dbReference>
<evidence type="ECO:0000256" key="3">
    <source>
        <dbReference type="ARBA" id="ARBA00022630"/>
    </source>
</evidence>
<evidence type="ECO:0000256" key="1">
    <source>
        <dbReference type="ARBA" id="ARBA00001974"/>
    </source>
</evidence>
<dbReference type="AlphaFoldDB" id="A0AAW7XC56"/>
<dbReference type="SUPFAM" id="SSF54373">
    <property type="entry name" value="FAD-linked reductases, C-terminal domain"/>
    <property type="match status" value="1"/>
</dbReference>
<dbReference type="Proteomes" id="UP001169760">
    <property type="component" value="Unassembled WGS sequence"/>
</dbReference>
<dbReference type="GO" id="GO:0050660">
    <property type="term" value="F:flavin adenine dinucleotide binding"/>
    <property type="evidence" value="ECO:0007669"/>
    <property type="project" value="InterPro"/>
</dbReference>
<comment type="similarity">
    <text evidence="2">Belongs to the GMC oxidoreductase family.</text>
</comment>
<reference evidence="8" key="1">
    <citation type="submission" date="2023-07" db="EMBL/GenBank/DDBJ databases">
        <title>Genome content predicts the carbon catabolic preferences of heterotrophic bacteria.</title>
        <authorList>
            <person name="Gralka M."/>
        </authorList>
    </citation>
    <scope>NUCLEOTIDE SEQUENCE</scope>
    <source>
        <strain evidence="8">I3M17_2</strain>
    </source>
</reference>
<dbReference type="InterPro" id="IPR000172">
    <property type="entry name" value="GMC_OxRdtase_N"/>
</dbReference>
<sequence length="574" mass="64457">MIDPFLIKKTTKKFDAIVVGSGISGGWAAKELCERGLKVLLVERGRAVRHQKDYEGEFKAPWDLPHRNQVDYKLVQDQHHVQRKCYAFNDATKHFFGNDRDYPYITKEGTGFDWIRGNQLGGRSLLWHRQSFRWGEIDFEENLRDGNGCDWPIRYKDLEPWYSHVEKFAGISGSVENIPTLPDSEFLPPFEMNAAEKYAKKAIEKKYPHMKFIQGRCAHLSEPTQFFLDQGRGKCMARNQCQRGCSFGAYFSTLSSTLPAAIKTNNLSIACNSVVHSVIYDEKSGKATGVNVIDEETLETREYYGGMIFLCASTLGTTQIMLNSKSKTFPNGIANSSGVLGHYLMDHIYNSSAYGVLEGFEDDYYKGQRPTGPIIPRFKNLKKNSEKFNRGYFLRGGAVRPVTYNSPDDKTFGVELKNKLQKPGPWILHFGGSGEMTPKYENMVSLHPTKTDKWGIPLLVFDCKFTENDKLMMEDMADTAAEILSAIGCKYVTKDISDAPPGLAIHEMGTARMGRDPKTSVLNGNNQCHDVPNLFVTDGACMASTAHQNPSLTYMAITARAAAFAAEQYKNKAL</sequence>
<accession>A0AAW7XC56</accession>
<dbReference type="InterPro" id="IPR007867">
    <property type="entry name" value="GMC_OxRtase_C"/>
</dbReference>
<evidence type="ECO:0000259" key="6">
    <source>
        <dbReference type="Pfam" id="PF00732"/>
    </source>
</evidence>
<protein>
    <submittedName>
        <fullName evidence="8">GMC family oxidoreductase</fullName>
    </submittedName>
</protein>
<dbReference type="InterPro" id="IPR051473">
    <property type="entry name" value="P2Ox-like"/>
</dbReference>
<dbReference type="RefSeq" id="WP_303493505.1">
    <property type="nucleotide sequence ID" value="NZ_JAUOPB010000012.1"/>
</dbReference>
<name>A0AAW7XC56_9GAMM</name>
<evidence type="ECO:0000256" key="2">
    <source>
        <dbReference type="ARBA" id="ARBA00010790"/>
    </source>
</evidence>
<evidence type="ECO:0000259" key="7">
    <source>
        <dbReference type="Pfam" id="PF05199"/>
    </source>
</evidence>
<evidence type="ECO:0000313" key="8">
    <source>
        <dbReference type="EMBL" id="MDO6424002.1"/>
    </source>
</evidence>
<dbReference type="PANTHER" id="PTHR42784">
    <property type="entry name" value="PYRANOSE 2-OXIDASE"/>
    <property type="match status" value="1"/>
</dbReference>